<evidence type="ECO:0000259" key="5">
    <source>
        <dbReference type="SMART" id="SM00864"/>
    </source>
</evidence>
<dbReference type="SMART" id="SM00865">
    <property type="entry name" value="Tubulin_C"/>
    <property type="match status" value="1"/>
</dbReference>
<dbReference type="SUPFAM" id="SSF52490">
    <property type="entry name" value="Tubulin nucleotide-binding domain-like"/>
    <property type="match status" value="1"/>
</dbReference>
<dbReference type="GO" id="GO:0007017">
    <property type="term" value="P:microtubule-based process"/>
    <property type="evidence" value="ECO:0007669"/>
    <property type="project" value="InterPro"/>
</dbReference>
<dbReference type="InterPro" id="IPR000217">
    <property type="entry name" value="Tubulin"/>
</dbReference>
<evidence type="ECO:0000256" key="2">
    <source>
        <dbReference type="ARBA" id="ARBA00022701"/>
    </source>
</evidence>
<dbReference type="AlphaFoldDB" id="A0A1I8IZU4"/>
<accession>A0A1I8IZU4</accession>
<dbReference type="PROSITE" id="PS00227">
    <property type="entry name" value="TUBULIN"/>
    <property type="match status" value="1"/>
</dbReference>
<comment type="similarity">
    <text evidence="1">Belongs to the tubulin family.</text>
</comment>
<dbReference type="PANTHER" id="PTHR11588">
    <property type="entry name" value="TUBULIN"/>
    <property type="match status" value="1"/>
</dbReference>
<dbReference type="SMART" id="SM00864">
    <property type="entry name" value="Tubulin"/>
    <property type="match status" value="1"/>
</dbReference>
<dbReference type="Pfam" id="PF03953">
    <property type="entry name" value="Tubulin_C"/>
    <property type="match status" value="1"/>
</dbReference>
<dbReference type="InterPro" id="IPR017975">
    <property type="entry name" value="Tubulin_CS"/>
</dbReference>
<dbReference type="WBParaSite" id="maker-uti_cns_0033288-snap-gene-0.2-mRNA-1">
    <property type="protein sequence ID" value="maker-uti_cns_0033288-snap-gene-0.2-mRNA-1"/>
    <property type="gene ID" value="maker-uti_cns_0033288-snap-gene-0.2"/>
</dbReference>
<dbReference type="InterPro" id="IPR018316">
    <property type="entry name" value="Tubulin/FtsZ_2-layer-sand-dom"/>
</dbReference>
<organism evidence="7 8">
    <name type="scientific">Macrostomum lignano</name>
    <dbReference type="NCBI Taxonomy" id="282301"/>
    <lineage>
        <taxon>Eukaryota</taxon>
        <taxon>Metazoa</taxon>
        <taxon>Spiralia</taxon>
        <taxon>Lophotrochozoa</taxon>
        <taxon>Platyhelminthes</taxon>
        <taxon>Rhabditophora</taxon>
        <taxon>Macrostomorpha</taxon>
        <taxon>Macrostomida</taxon>
        <taxon>Macrostomidae</taxon>
        <taxon>Macrostomum</taxon>
    </lineage>
</organism>
<dbReference type="Proteomes" id="UP000095280">
    <property type="component" value="Unplaced"/>
</dbReference>
<evidence type="ECO:0000313" key="7">
    <source>
        <dbReference type="Proteomes" id="UP000095280"/>
    </source>
</evidence>
<dbReference type="Gene3D" id="3.10.120.10">
    <property type="entry name" value="Cytochrome b5-like heme/steroid binding domain"/>
    <property type="match status" value="1"/>
</dbReference>
<evidence type="ECO:0000259" key="6">
    <source>
        <dbReference type="SMART" id="SM00865"/>
    </source>
</evidence>
<dbReference type="Pfam" id="PF00091">
    <property type="entry name" value="Tubulin"/>
    <property type="match status" value="1"/>
</dbReference>
<evidence type="ECO:0000256" key="1">
    <source>
        <dbReference type="ARBA" id="ARBA00009636"/>
    </source>
</evidence>
<dbReference type="InterPro" id="IPR008280">
    <property type="entry name" value="Tub_FtsZ_C"/>
</dbReference>
<dbReference type="SUPFAM" id="SSF55856">
    <property type="entry name" value="Cytochrome b5-like heme/steroid binding domain"/>
    <property type="match status" value="1"/>
</dbReference>
<evidence type="ECO:0000313" key="8">
    <source>
        <dbReference type="WBParaSite" id="maker-uti_cns_0033288-snap-gene-0.2-mRNA-1"/>
    </source>
</evidence>
<feature type="domain" description="Tubulin/FtsZ 2-layer sandwich" evidence="6">
    <location>
        <begin position="622"/>
        <end position="753"/>
    </location>
</feature>
<dbReference type="GO" id="GO:0005525">
    <property type="term" value="F:GTP binding"/>
    <property type="evidence" value="ECO:0007669"/>
    <property type="project" value="UniProtKB-KW"/>
</dbReference>
<keyword evidence="2" id="KW-0493">Microtubule</keyword>
<keyword evidence="4" id="KW-0342">GTP-binding</keyword>
<dbReference type="InterPro" id="IPR004057">
    <property type="entry name" value="Epsilon_tubulin"/>
</dbReference>
<sequence length="770" mass="84211">PVYYDPFSSFGPCYDSGKASATLEDTQLLSEQVPPGCTLDYRPEHPPGGDHFAFHFLAAYARDHPDLFLEESRQPLEASLQGSSSTSDQLRLARQPEKYNAHFSLVSVAIRCFAMRPSCRAVANWRLGSAGLTRRLLPAYLRVHRLVAEFSRQLFGRSNKEGFAEKNAQNSCLYFLFDDTQLQRNRHLSILGTVFDVSESAFYKPGGEYEQFTGRDASRNFATSDTGAESGSFSDNLDGLSGAQLADLFEWQSTSALATAAAVLHPSLLETDYLRGMKAAADAHLARKFQLAENFPPCDATTIDGKTVVYCNGALNLDPNNVMPNTRYPRIFYNKFDATSGCACVLRDMRSDGRVAVYEACSPDALQCTVLRPPPPLQVGQCGNQIGSRFWDLALREHASVSRRGDFDDSLGTFFRQQPGEGQALKARAVLVDMEEGVVGELLKGRLRGVFDHSALITDVSGSGKQLGCRALRIRPQAPGGPSIRRCAEQCDCLQCFFLLHSMGGGTGSGLGTAILQLLRDQYPKFVTAVYPSEDDDVITSPYNSVLAMRCLTDYADCVMPIDNACLAGIAQRVQDSGRTAAGSSAAAGAAAKDAKPFDAMNSIVANLLLNLTASARFSGTLNVDLNEISMNLVPFPRLHYLLAAQSPLSPALPPRRPDQAFNESFGKEAQLFSAEPRSHLYLACALLLRGRIDLSDVRRCVDRLGNRLAFADWNPDCWKIGHCAVPPAGQQFALLSLANNTAIGASLHLLGDRFSRLYKRRAHLHHYTQ</sequence>
<proteinExistence type="inferred from homology"/>
<evidence type="ECO:0000256" key="3">
    <source>
        <dbReference type="ARBA" id="ARBA00022741"/>
    </source>
</evidence>
<dbReference type="InterPro" id="IPR036400">
    <property type="entry name" value="Cyt_B5-like_heme/steroid_sf"/>
</dbReference>
<keyword evidence="3" id="KW-0547">Nucleotide-binding</keyword>
<dbReference type="Gene3D" id="3.40.50.1440">
    <property type="entry name" value="Tubulin/FtsZ, GTPase domain"/>
    <property type="match status" value="1"/>
</dbReference>
<name>A0A1I8IZU4_9PLAT</name>
<dbReference type="PRINTS" id="PR01161">
    <property type="entry name" value="TUBULIN"/>
</dbReference>
<dbReference type="InterPro" id="IPR003008">
    <property type="entry name" value="Tubulin_FtsZ_GTPase"/>
</dbReference>
<feature type="domain" description="Tubulin/FtsZ GTPase" evidence="5">
    <location>
        <begin position="411"/>
        <end position="620"/>
    </location>
</feature>
<reference evidence="8" key="1">
    <citation type="submission" date="2016-11" db="UniProtKB">
        <authorList>
            <consortium name="WormBaseParasite"/>
        </authorList>
    </citation>
    <scope>IDENTIFICATION</scope>
</reference>
<evidence type="ECO:0000256" key="4">
    <source>
        <dbReference type="ARBA" id="ARBA00023134"/>
    </source>
</evidence>
<dbReference type="PRINTS" id="PR01519">
    <property type="entry name" value="EPSLNTUBULIN"/>
</dbReference>
<keyword evidence="7" id="KW-1185">Reference proteome</keyword>
<protein>
    <submittedName>
        <fullName evidence="8">Tubulin domain-containing protein</fullName>
    </submittedName>
</protein>
<dbReference type="SUPFAM" id="SSF55307">
    <property type="entry name" value="Tubulin C-terminal domain-like"/>
    <property type="match status" value="1"/>
</dbReference>
<dbReference type="InterPro" id="IPR036525">
    <property type="entry name" value="Tubulin/FtsZ_GTPase_sf"/>
</dbReference>
<dbReference type="GO" id="GO:0005874">
    <property type="term" value="C:microtubule"/>
    <property type="evidence" value="ECO:0007669"/>
    <property type="project" value="UniProtKB-KW"/>
</dbReference>